<dbReference type="Gene3D" id="2.170.190.11">
    <property type="entry name" value="Molybdopterin biosynthesis moea protein, domain 3"/>
    <property type="match status" value="1"/>
</dbReference>
<dbReference type="SUPFAM" id="SSF63882">
    <property type="entry name" value="MoeA N-terminal region -like"/>
    <property type="match status" value="1"/>
</dbReference>
<dbReference type="Pfam" id="PF03453">
    <property type="entry name" value="MoeA_N"/>
    <property type="match status" value="1"/>
</dbReference>
<comment type="cofactor">
    <cofactor evidence="1 13">
        <name>Mg(2+)</name>
        <dbReference type="ChEBI" id="CHEBI:18420"/>
    </cofactor>
</comment>
<keyword evidence="5 13" id="KW-0500">Molybdenum</keyword>
<dbReference type="InterPro" id="IPR036425">
    <property type="entry name" value="MoaB/Mog-like_dom_sf"/>
</dbReference>
<keyword evidence="10 13" id="KW-0460">Magnesium</keyword>
<evidence type="ECO:0000256" key="7">
    <source>
        <dbReference type="ARBA" id="ARBA00022723"/>
    </source>
</evidence>
<evidence type="ECO:0000313" key="15">
    <source>
        <dbReference type="EMBL" id="KAJ8922790.1"/>
    </source>
</evidence>
<dbReference type="PANTHER" id="PTHR10192:SF5">
    <property type="entry name" value="GEPHYRIN"/>
    <property type="match status" value="1"/>
</dbReference>
<keyword evidence="8" id="KW-0547">Nucleotide-binding</keyword>
<dbReference type="PROSITE" id="PS01079">
    <property type="entry name" value="MOCF_BIOSYNTHESIS_2"/>
    <property type="match status" value="1"/>
</dbReference>
<dbReference type="SUPFAM" id="SSF63867">
    <property type="entry name" value="MoeA C-terminal domain-like"/>
    <property type="match status" value="1"/>
</dbReference>
<gene>
    <name evidence="15" type="ORF">NQ315_007825</name>
</gene>
<comment type="similarity">
    <text evidence="13">Belongs to the MoeA family.</text>
</comment>
<dbReference type="GO" id="GO:0099634">
    <property type="term" value="C:postsynaptic specialization membrane"/>
    <property type="evidence" value="ECO:0007669"/>
    <property type="project" value="GOC"/>
</dbReference>
<dbReference type="Proteomes" id="UP001159042">
    <property type="component" value="Unassembled WGS sequence"/>
</dbReference>
<dbReference type="GO" id="GO:0046872">
    <property type="term" value="F:metal ion binding"/>
    <property type="evidence" value="ECO:0007669"/>
    <property type="project" value="UniProtKB-UniRule"/>
</dbReference>
<evidence type="ECO:0000256" key="2">
    <source>
        <dbReference type="ARBA" id="ARBA00005046"/>
    </source>
</evidence>
<dbReference type="InterPro" id="IPR005111">
    <property type="entry name" value="MoeA_C_domain_IV"/>
</dbReference>
<protein>
    <recommendedName>
        <fullName evidence="14">MoaB/Mog domain-containing protein</fullName>
    </recommendedName>
</protein>
<dbReference type="GO" id="GO:0006777">
    <property type="term" value="P:Mo-molybdopterin cofactor biosynthetic process"/>
    <property type="evidence" value="ECO:0007669"/>
    <property type="project" value="UniProtKB-UniRule"/>
</dbReference>
<evidence type="ECO:0000256" key="13">
    <source>
        <dbReference type="RuleBase" id="RU365090"/>
    </source>
</evidence>
<dbReference type="InterPro" id="IPR038987">
    <property type="entry name" value="MoeA-like"/>
</dbReference>
<keyword evidence="12" id="KW-0511">Multifunctional enzyme</keyword>
<evidence type="ECO:0000256" key="8">
    <source>
        <dbReference type="ARBA" id="ARBA00022741"/>
    </source>
</evidence>
<evidence type="ECO:0000256" key="3">
    <source>
        <dbReference type="ARBA" id="ARBA00007589"/>
    </source>
</evidence>
<dbReference type="SMART" id="SM00852">
    <property type="entry name" value="MoCF_biosynth"/>
    <property type="match status" value="2"/>
</dbReference>
<dbReference type="Gene3D" id="2.40.340.10">
    <property type="entry name" value="MoeA, C-terminal, domain IV"/>
    <property type="match status" value="1"/>
</dbReference>
<reference evidence="15 16" key="1">
    <citation type="journal article" date="2023" name="Insect Mol. Biol.">
        <title>Genome sequencing provides insights into the evolution of gene families encoding plant cell wall-degrading enzymes in longhorned beetles.</title>
        <authorList>
            <person name="Shin N.R."/>
            <person name="Okamura Y."/>
            <person name="Kirsch R."/>
            <person name="Pauchet Y."/>
        </authorList>
    </citation>
    <scope>NUCLEOTIDE SEQUENCE [LARGE SCALE GENOMIC DNA]</scope>
    <source>
        <strain evidence="15">EAD_L_NR</strain>
    </source>
</reference>
<dbReference type="Gene3D" id="3.40.980.10">
    <property type="entry name" value="MoaB/Mog-like domain"/>
    <property type="match status" value="2"/>
</dbReference>
<dbReference type="GO" id="GO:0007529">
    <property type="term" value="P:establishment of synaptic specificity at neuromuscular junction"/>
    <property type="evidence" value="ECO:0007669"/>
    <property type="project" value="TreeGrafter"/>
</dbReference>
<dbReference type="FunFam" id="2.170.190.11:FF:000001">
    <property type="entry name" value="Molybdopterin molybdenumtransferase"/>
    <property type="match status" value="1"/>
</dbReference>
<name>A0AAV8W9R9_9CUCU</name>
<evidence type="ECO:0000256" key="11">
    <source>
        <dbReference type="ARBA" id="ARBA00023150"/>
    </source>
</evidence>
<dbReference type="EMBL" id="JANEYG010000006">
    <property type="protein sequence ID" value="KAJ8922790.1"/>
    <property type="molecule type" value="Genomic_DNA"/>
</dbReference>
<dbReference type="GO" id="GO:0061599">
    <property type="term" value="F:molybdopterin molybdotransferase activity"/>
    <property type="evidence" value="ECO:0007669"/>
    <property type="project" value="UniProtKB-UniRule"/>
</dbReference>
<keyword evidence="11 13" id="KW-0501">Molybdenum cofactor biosynthesis</keyword>
<dbReference type="InterPro" id="IPR036135">
    <property type="entry name" value="MoeA_linker/N_sf"/>
</dbReference>
<dbReference type="CDD" id="cd00886">
    <property type="entry name" value="MogA_MoaB"/>
    <property type="match status" value="1"/>
</dbReference>
<dbReference type="GO" id="GO:0061598">
    <property type="term" value="F:molybdopterin adenylyltransferase activity"/>
    <property type="evidence" value="ECO:0007669"/>
    <property type="project" value="UniProtKB-UniRule"/>
</dbReference>
<evidence type="ECO:0000313" key="16">
    <source>
        <dbReference type="Proteomes" id="UP001159042"/>
    </source>
</evidence>
<keyword evidence="7 13" id="KW-0479">Metal-binding</keyword>
<keyword evidence="6 13" id="KW-0808">Transferase</keyword>
<dbReference type="Gene3D" id="3.90.105.10">
    <property type="entry name" value="Molybdopterin biosynthesis moea protein, domain 2"/>
    <property type="match status" value="1"/>
</dbReference>
<feature type="domain" description="MoaB/Mog" evidence="14">
    <location>
        <begin position="7"/>
        <end position="152"/>
    </location>
</feature>
<evidence type="ECO:0000256" key="9">
    <source>
        <dbReference type="ARBA" id="ARBA00022840"/>
    </source>
</evidence>
<dbReference type="FunFam" id="3.40.980.10:FF:000002">
    <property type="entry name" value="Molybdopterin molybdenumtransferase"/>
    <property type="match status" value="1"/>
</dbReference>
<dbReference type="GO" id="GO:0005829">
    <property type="term" value="C:cytosol"/>
    <property type="evidence" value="ECO:0007669"/>
    <property type="project" value="TreeGrafter"/>
</dbReference>
<comment type="pathway">
    <text evidence="2 13">Cofactor biosynthesis; molybdopterin biosynthesis.</text>
</comment>
<dbReference type="GO" id="GO:0098970">
    <property type="term" value="P:postsynaptic neurotransmitter receptor diffusion trapping"/>
    <property type="evidence" value="ECO:0007669"/>
    <property type="project" value="TreeGrafter"/>
</dbReference>
<evidence type="ECO:0000259" key="14">
    <source>
        <dbReference type="SMART" id="SM00852"/>
    </source>
</evidence>
<evidence type="ECO:0000256" key="12">
    <source>
        <dbReference type="ARBA" id="ARBA00023268"/>
    </source>
</evidence>
<dbReference type="PANTHER" id="PTHR10192">
    <property type="entry name" value="MOLYBDOPTERIN BIOSYNTHESIS PROTEIN"/>
    <property type="match status" value="1"/>
</dbReference>
<sequence length="615" mass="67246">MEALSFGILTVSDTCFRKQKADTAGPRLQSEIEKHFPHCKFFKKTVPDEIEEIKAALDSWIKFFECNVVFTVGGTGFSPRDVTPEATKAIIEKEAPGLAYTMVSKSLAVTPMAMLSRAVCGIRGKTLVVNLPGSAKAAVECFGFILDSIPHAVALLTEHQELVQSAHSKMQEVKAPAADSTKSKVKLDCAANRNRTSPYPMLEVDEALEKVLRECRPTLESEEVDFDKAMNRILAEDVYAEEPVPPFRASIKDGYAVRAADGVGEKFVRRVTAAGDTPCQEELKEGEVIRISTGAAIPAGADAVVQVEDTTLVEKSQDGAEELKIQINVEPKAGQDIREIGSDISAGELVLQMYNRVTPAYVGVLAMLGKTRVKVFKRASIGILSTGNELKAPNEDLKPGQIRDSNKVTLINLLKKYSYESNDCGVARDDPDSVKTVLEKALSSNDVVITTGGVSMGEYDIVKQVLEKDFGAIIHFARINMKPGKPTTFATLAYKGCHKIFFGLPGNPVSCCVTSLLFVIPVLKYMERSKIYEFPVSSVRIPILKNNDIRPEYHRVAVKVETDGELVGKSTGNQISSRLNSLADANGLAIVTNTTNKLHPYTYDKYKVILFDDLL</sequence>
<evidence type="ECO:0000256" key="5">
    <source>
        <dbReference type="ARBA" id="ARBA00022505"/>
    </source>
</evidence>
<dbReference type="CDD" id="cd00887">
    <property type="entry name" value="MoeA"/>
    <property type="match status" value="1"/>
</dbReference>
<comment type="similarity">
    <text evidence="4">In the C-terminal section; belongs to the MoeA family.</text>
</comment>
<dbReference type="Pfam" id="PF03454">
    <property type="entry name" value="MoeA_C"/>
    <property type="match status" value="1"/>
</dbReference>
<proteinExistence type="inferred from homology"/>
<evidence type="ECO:0000256" key="10">
    <source>
        <dbReference type="ARBA" id="ARBA00022842"/>
    </source>
</evidence>
<dbReference type="GO" id="GO:0030425">
    <property type="term" value="C:dendrite"/>
    <property type="evidence" value="ECO:0007669"/>
    <property type="project" value="TreeGrafter"/>
</dbReference>
<dbReference type="SUPFAM" id="SSF53218">
    <property type="entry name" value="Molybdenum cofactor biosynthesis proteins"/>
    <property type="match status" value="2"/>
</dbReference>
<feature type="domain" description="MoaB/Mog" evidence="14">
    <location>
        <begin position="382"/>
        <end position="525"/>
    </location>
</feature>
<organism evidence="15 16">
    <name type="scientific">Exocentrus adspersus</name>
    <dbReference type="NCBI Taxonomy" id="1586481"/>
    <lineage>
        <taxon>Eukaryota</taxon>
        <taxon>Metazoa</taxon>
        <taxon>Ecdysozoa</taxon>
        <taxon>Arthropoda</taxon>
        <taxon>Hexapoda</taxon>
        <taxon>Insecta</taxon>
        <taxon>Pterygota</taxon>
        <taxon>Neoptera</taxon>
        <taxon>Endopterygota</taxon>
        <taxon>Coleoptera</taxon>
        <taxon>Polyphaga</taxon>
        <taxon>Cucujiformia</taxon>
        <taxon>Chrysomeloidea</taxon>
        <taxon>Cerambycidae</taxon>
        <taxon>Lamiinae</taxon>
        <taxon>Acanthocinini</taxon>
        <taxon>Exocentrus</taxon>
    </lineage>
</organism>
<keyword evidence="16" id="KW-1185">Reference proteome</keyword>
<dbReference type="InterPro" id="IPR001453">
    <property type="entry name" value="MoaB/Mog_dom"/>
</dbReference>
<dbReference type="InterPro" id="IPR008284">
    <property type="entry name" value="MoCF_biosynth_CS"/>
</dbReference>
<comment type="caution">
    <text evidence="15">The sequence shown here is derived from an EMBL/GenBank/DDBJ whole genome shotgun (WGS) entry which is preliminary data.</text>
</comment>
<dbReference type="InterPro" id="IPR036688">
    <property type="entry name" value="MoeA_C_domain_IV_sf"/>
</dbReference>
<dbReference type="NCBIfam" id="TIGR00177">
    <property type="entry name" value="molyb_syn"/>
    <property type="match status" value="2"/>
</dbReference>
<evidence type="ECO:0000256" key="4">
    <source>
        <dbReference type="ARBA" id="ARBA00008339"/>
    </source>
</evidence>
<accession>A0AAV8W9R9</accession>
<dbReference type="AlphaFoldDB" id="A0AAV8W9R9"/>
<evidence type="ECO:0000256" key="1">
    <source>
        <dbReference type="ARBA" id="ARBA00001946"/>
    </source>
</evidence>
<comment type="function">
    <text evidence="13">Catalyzes two steps in the biosynthesis of the molybdenum cofactor. In the first step, molybdopterin is adenylated. Subsequently, molybdate is inserted into adenylated molybdopterin and AMP is released.</text>
</comment>
<dbReference type="FunFam" id="3.40.980.10:FF:000001">
    <property type="entry name" value="Molybdopterin molybdenumtransferase"/>
    <property type="match status" value="1"/>
</dbReference>
<dbReference type="InterPro" id="IPR005110">
    <property type="entry name" value="MoeA_linker/N"/>
</dbReference>
<keyword evidence="9" id="KW-0067">ATP-binding</keyword>
<dbReference type="NCBIfam" id="NF045515">
    <property type="entry name" value="Glp_gephyrin"/>
    <property type="match status" value="1"/>
</dbReference>
<comment type="catalytic activity">
    <reaction evidence="13">
        <text>adenylyl-molybdopterin + molybdate = Mo-molybdopterin + AMP + H(+)</text>
        <dbReference type="Rhea" id="RHEA:35047"/>
        <dbReference type="ChEBI" id="CHEBI:15378"/>
        <dbReference type="ChEBI" id="CHEBI:36264"/>
        <dbReference type="ChEBI" id="CHEBI:62727"/>
        <dbReference type="ChEBI" id="CHEBI:71302"/>
        <dbReference type="ChEBI" id="CHEBI:456215"/>
    </reaction>
</comment>
<comment type="catalytic activity">
    <reaction evidence="13">
        <text>molybdopterin + ATP + H(+) = adenylyl-molybdopterin + diphosphate</text>
        <dbReference type="Rhea" id="RHEA:31331"/>
        <dbReference type="ChEBI" id="CHEBI:15378"/>
        <dbReference type="ChEBI" id="CHEBI:30616"/>
        <dbReference type="ChEBI" id="CHEBI:33019"/>
        <dbReference type="ChEBI" id="CHEBI:58698"/>
        <dbReference type="ChEBI" id="CHEBI:62727"/>
    </reaction>
</comment>
<dbReference type="Pfam" id="PF00994">
    <property type="entry name" value="MoCF_biosynth"/>
    <property type="match status" value="2"/>
</dbReference>
<dbReference type="GO" id="GO:0097112">
    <property type="term" value="P:gamma-aminobutyric acid receptor clustering"/>
    <property type="evidence" value="ECO:0007669"/>
    <property type="project" value="TreeGrafter"/>
</dbReference>
<dbReference type="GO" id="GO:0072579">
    <property type="term" value="P:glycine receptor clustering"/>
    <property type="evidence" value="ECO:0007669"/>
    <property type="project" value="TreeGrafter"/>
</dbReference>
<comment type="similarity">
    <text evidence="3">In the N-terminal section; belongs to the MoaB/Mog family.</text>
</comment>
<dbReference type="GO" id="GO:0005524">
    <property type="term" value="F:ATP binding"/>
    <property type="evidence" value="ECO:0007669"/>
    <property type="project" value="UniProtKB-UniRule"/>
</dbReference>
<evidence type="ECO:0000256" key="6">
    <source>
        <dbReference type="ARBA" id="ARBA00022679"/>
    </source>
</evidence>